<proteinExistence type="predicted"/>
<dbReference type="Pfam" id="PF01963">
    <property type="entry name" value="TraB_PrgY_gumN"/>
    <property type="match status" value="1"/>
</dbReference>
<sequence length="1185" mass="134660">MTKPYLSQFHPLKSFVNYFNATVLLILCSLIPLTTVAQQKLPYNLLWKISGKGLTRPSYLFGTMHVKDKRAFGFSDSVMLAIQSCPSFALEVHPDTLMKKMFITARERDSTRSLRKWLTDAEYQKLAKRFKEKNGYPMGNLDPLRVESMMEPEKKRPDDKKSFVDAYLFGIARTLNKNVYGLENASEQFDEYFGSKSEQLKRRIADLVDEDGEKDNNKLDNREKLIDAYSKANLEHILSLLGDDELNSDIMVARNKVMFNSILSHLATAPIFSAVGVAHLPGDNGLISLLRNAGYTVTPVTANFTGIAAKYTTDVSKLKWQTFTDNEQGYSLDLPFMPMKTDLLYGLSSIIYPDIANDVFFGAYAIREGSTTRPVTDDDIIQKTINNFKANERNHILSKKPIIVNGFKGTDITMKTDAELFRIRLIISNNFLYCLYAGNDLESVNSAYANRFFDSFKSFKVAEKPASNWITFKNDTGAFSVHLPTQPKLIEKELANPAGTKTGTIKIKIYMAIDSLNMRNYLVRYNDFPIQNYLADKEKGFTAAVNEFKSRGKIVEEPRKIFKDGYEGRELKIMLAGKYNCTIQIFARGNRSVMLLAQDLQEGSTEKSTDDFFDSFTFTPYLPAKLIPYTIDDGTFKCMVFPEIKTIKDTVDTYNSFLTSASTVFLLNPVSGGSFNFEHAYVSKYYRTKNVDSLYKHMIHKFVGYSDTLLKTDSVNTNGISGREFLSKKKDSDQKKRNRIYINNGDLLYFSEFTANEELFDQNANAFLNSLTKNHDTAPINLSSSKAQLIVNDLSATDTTTAKYARGALSYYDFEKDELPYLYKALNRTYPDDTLGTGTRGKLIKTLVKVNDEKTLDELQSLYKNPGTSDILKVAILNTLPDVDKKAGYDIYLNLLTSSKALKTDENYEIFSPMRDSLDFVAANFDKIYSLLQYPEYRTNLLSVARSMVYETQKGKYTPLIKSKFQALTQYAQSDLDDFIAKKDTSVKWFSGGYNYLGLMQEITNQPITDSFTTKLIKNDENELSDAVITRIANHLPINQKLLNTLLDSIAIRYDLMQSLSKAKQLDKVPLKYKKQDEFAKLCMYQSISADEDDSTPENLVLLGKILDKGSLYYAFKYQSNYNDEKTDYIGISGPYVLGSTKLDFSIYRCYDNSIVKETNWQLQAKGLIIKLKEQNKTQLANLAK</sequence>
<dbReference type="EMBL" id="BAAAZC010000027">
    <property type="protein sequence ID" value="GAA3983601.1"/>
    <property type="molecule type" value="Genomic_DNA"/>
</dbReference>
<dbReference type="Proteomes" id="UP001500742">
    <property type="component" value="Unassembled WGS sequence"/>
</dbReference>
<keyword evidence="2" id="KW-1185">Reference proteome</keyword>
<accession>A0ABP7QJK5</accession>
<organism evidence="1 2">
    <name type="scientific">Mucilaginibacter dorajii</name>
    <dbReference type="NCBI Taxonomy" id="692994"/>
    <lineage>
        <taxon>Bacteria</taxon>
        <taxon>Pseudomonadati</taxon>
        <taxon>Bacteroidota</taxon>
        <taxon>Sphingobacteriia</taxon>
        <taxon>Sphingobacteriales</taxon>
        <taxon>Sphingobacteriaceae</taxon>
        <taxon>Mucilaginibacter</taxon>
    </lineage>
</organism>
<protein>
    <recommendedName>
        <fullName evidence="3">TraB/GumN family protein</fullName>
    </recommendedName>
</protein>
<dbReference type="PANTHER" id="PTHR40590">
    <property type="entry name" value="CYTOPLASMIC PROTEIN-RELATED"/>
    <property type="match status" value="1"/>
</dbReference>
<dbReference type="RefSeq" id="WP_259089991.1">
    <property type="nucleotide sequence ID" value="NZ_BAAAZC010000027.1"/>
</dbReference>
<reference evidence="2" key="1">
    <citation type="journal article" date="2019" name="Int. J. Syst. Evol. Microbiol.">
        <title>The Global Catalogue of Microorganisms (GCM) 10K type strain sequencing project: providing services to taxonomists for standard genome sequencing and annotation.</title>
        <authorList>
            <consortium name="The Broad Institute Genomics Platform"/>
            <consortium name="The Broad Institute Genome Sequencing Center for Infectious Disease"/>
            <person name="Wu L."/>
            <person name="Ma J."/>
        </authorList>
    </citation>
    <scope>NUCLEOTIDE SEQUENCE [LARGE SCALE GENOMIC DNA]</scope>
    <source>
        <strain evidence="2">JCM 16601</strain>
    </source>
</reference>
<dbReference type="CDD" id="cd14789">
    <property type="entry name" value="Tiki"/>
    <property type="match status" value="1"/>
</dbReference>
<evidence type="ECO:0008006" key="3">
    <source>
        <dbReference type="Google" id="ProtNLM"/>
    </source>
</evidence>
<name>A0ABP7QJK5_9SPHI</name>
<evidence type="ECO:0000313" key="2">
    <source>
        <dbReference type="Proteomes" id="UP001500742"/>
    </source>
</evidence>
<dbReference type="InterPro" id="IPR002816">
    <property type="entry name" value="TraB/PrgY/GumN_fam"/>
</dbReference>
<gene>
    <name evidence="1" type="ORF">GCM10022210_39150</name>
</gene>
<dbReference type="InterPro" id="IPR047111">
    <property type="entry name" value="YbaP-like"/>
</dbReference>
<dbReference type="PANTHER" id="PTHR40590:SF1">
    <property type="entry name" value="CYTOPLASMIC PROTEIN"/>
    <property type="match status" value="1"/>
</dbReference>
<comment type="caution">
    <text evidence="1">The sequence shown here is derived from an EMBL/GenBank/DDBJ whole genome shotgun (WGS) entry which is preliminary data.</text>
</comment>
<evidence type="ECO:0000313" key="1">
    <source>
        <dbReference type="EMBL" id="GAA3983601.1"/>
    </source>
</evidence>